<proteinExistence type="predicted"/>
<organism evidence="3 4">
    <name type="scientific">Laceyella tengchongensis</name>
    <dbReference type="NCBI Taxonomy" id="574699"/>
    <lineage>
        <taxon>Bacteria</taxon>
        <taxon>Bacillati</taxon>
        <taxon>Bacillota</taxon>
        <taxon>Bacilli</taxon>
        <taxon>Bacillales</taxon>
        <taxon>Thermoactinomycetaceae</taxon>
        <taxon>Laceyella</taxon>
    </lineage>
</organism>
<dbReference type="InterPro" id="IPR000866">
    <property type="entry name" value="AhpC/TSA"/>
</dbReference>
<gene>
    <name evidence="3" type="ORF">SAMN06265361_10415</name>
</gene>
<dbReference type="InterPro" id="IPR013766">
    <property type="entry name" value="Thioredoxin_domain"/>
</dbReference>
<evidence type="ECO:0000313" key="3">
    <source>
        <dbReference type="EMBL" id="SMP22133.1"/>
    </source>
</evidence>
<sequence length="168" mass="18973">MKKSIFVGALLLILIGIAILQKGLPGSSELGPGDPAPAFTLETIDGQKYAYSHAKGKPAIISFFATWCDPCHKEAPLLVEWHRKYGSQVEFVFVNWTKRDDVKSAQFFAKDYGIRFPVVMDQQDRVSNQFQIKVIPTTYFINRDGKIERIVKGVRPADTEAWLRAQVK</sequence>
<dbReference type="AlphaFoldDB" id="A0AA45WQ11"/>
<name>A0AA45WQ11_9BACL</name>
<dbReference type="Pfam" id="PF00578">
    <property type="entry name" value="AhpC-TSA"/>
    <property type="match status" value="1"/>
</dbReference>
<dbReference type="GO" id="GO:0016209">
    <property type="term" value="F:antioxidant activity"/>
    <property type="evidence" value="ECO:0007669"/>
    <property type="project" value="InterPro"/>
</dbReference>
<dbReference type="InterPro" id="IPR050553">
    <property type="entry name" value="Thioredoxin_ResA/DsbE_sf"/>
</dbReference>
<feature type="domain" description="Thioredoxin" evidence="2">
    <location>
        <begin position="30"/>
        <end position="168"/>
    </location>
</feature>
<reference evidence="3" key="1">
    <citation type="submission" date="2017-05" db="EMBL/GenBank/DDBJ databases">
        <authorList>
            <person name="Varghese N."/>
            <person name="Submissions S."/>
        </authorList>
    </citation>
    <scope>NUCLEOTIDE SEQUENCE</scope>
    <source>
        <strain evidence="3">DSM 45262</strain>
    </source>
</reference>
<dbReference type="PANTHER" id="PTHR42852">
    <property type="entry name" value="THIOL:DISULFIDE INTERCHANGE PROTEIN DSBE"/>
    <property type="match status" value="1"/>
</dbReference>
<dbReference type="Gene3D" id="3.40.30.10">
    <property type="entry name" value="Glutaredoxin"/>
    <property type="match status" value="1"/>
</dbReference>
<comment type="caution">
    <text evidence="3">The sequence shown here is derived from an EMBL/GenBank/DDBJ whole genome shotgun (WGS) entry which is preliminary data.</text>
</comment>
<keyword evidence="4" id="KW-1185">Reference proteome</keyword>
<dbReference type="InterPro" id="IPR036249">
    <property type="entry name" value="Thioredoxin-like_sf"/>
</dbReference>
<dbReference type="RefSeq" id="WP_181353044.1">
    <property type="nucleotide sequence ID" value="NZ_FXTU01000004.1"/>
</dbReference>
<dbReference type="EMBL" id="FXTU01000004">
    <property type="protein sequence ID" value="SMP22133.1"/>
    <property type="molecule type" value="Genomic_DNA"/>
</dbReference>
<keyword evidence="1" id="KW-1015">Disulfide bond</keyword>
<evidence type="ECO:0000259" key="2">
    <source>
        <dbReference type="PROSITE" id="PS51352"/>
    </source>
</evidence>
<dbReference type="Proteomes" id="UP001157946">
    <property type="component" value="Unassembled WGS sequence"/>
</dbReference>
<dbReference type="PANTHER" id="PTHR42852:SF13">
    <property type="entry name" value="PROTEIN DIPZ"/>
    <property type="match status" value="1"/>
</dbReference>
<accession>A0AA45WQ11</accession>
<dbReference type="CDD" id="cd02966">
    <property type="entry name" value="TlpA_like_family"/>
    <property type="match status" value="1"/>
</dbReference>
<evidence type="ECO:0000313" key="4">
    <source>
        <dbReference type="Proteomes" id="UP001157946"/>
    </source>
</evidence>
<dbReference type="PROSITE" id="PS51352">
    <property type="entry name" value="THIOREDOXIN_2"/>
    <property type="match status" value="1"/>
</dbReference>
<evidence type="ECO:0000256" key="1">
    <source>
        <dbReference type="ARBA" id="ARBA00023157"/>
    </source>
</evidence>
<dbReference type="SUPFAM" id="SSF52833">
    <property type="entry name" value="Thioredoxin-like"/>
    <property type="match status" value="1"/>
</dbReference>
<dbReference type="GO" id="GO:0016491">
    <property type="term" value="F:oxidoreductase activity"/>
    <property type="evidence" value="ECO:0007669"/>
    <property type="project" value="InterPro"/>
</dbReference>
<protein>
    <submittedName>
        <fullName evidence="3">Peroxiredoxin</fullName>
    </submittedName>
</protein>